<reference evidence="3" key="2">
    <citation type="submission" date="2015-05" db="EMBL/GenBank/DDBJ databases">
        <title>Complete genome sequence of Corynebacterium uterequi DSM 45634, isolated from the uterus of a maiden mare.</title>
        <authorList>
            <person name="Ruckert C."/>
            <person name="Albersmeier A."/>
            <person name="Winkler A."/>
            <person name="Tauch A."/>
        </authorList>
    </citation>
    <scope>NUCLEOTIDE SEQUENCE [LARGE SCALE GENOMIC DNA]</scope>
    <source>
        <strain evidence="3">DSM 45634</strain>
    </source>
</reference>
<accession>A0A0G3HC17</accession>
<evidence type="ECO:0000256" key="1">
    <source>
        <dbReference type="SAM" id="MobiDB-lite"/>
    </source>
</evidence>
<evidence type="ECO:0000313" key="2">
    <source>
        <dbReference type="EMBL" id="AKK10230.1"/>
    </source>
</evidence>
<gene>
    <name evidence="2" type="ORF">CUTER_01050</name>
</gene>
<feature type="region of interest" description="Disordered" evidence="1">
    <location>
        <begin position="20"/>
        <end position="53"/>
    </location>
</feature>
<dbReference type="Gene3D" id="1.10.10.10">
    <property type="entry name" value="Winged helix-like DNA-binding domain superfamily/Winged helix DNA-binding domain"/>
    <property type="match status" value="1"/>
</dbReference>
<proteinExistence type="predicted"/>
<dbReference type="InterPro" id="IPR011991">
    <property type="entry name" value="ArsR-like_HTH"/>
</dbReference>
<sequence length="166" mass="17885">MNSDLESRLEALERRVQRLEQTSALGATATPTTTTETPTSATPNTTTPTTTDLTAFSGAYRGISYEWIRPSEYLAVADWRPHIERLIAIAHPARGAILQRLLVAPATAAEIHADGLATSLGQAYHHLGALQSGGWLQKDAHGQYLVKPARVVPLLAIIAATEEHPC</sequence>
<organism evidence="2 3">
    <name type="scientific">Corynebacterium uterequi</name>
    <dbReference type="NCBI Taxonomy" id="1072256"/>
    <lineage>
        <taxon>Bacteria</taxon>
        <taxon>Bacillati</taxon>
        <taxon>Actinomycetota</taxon>
        <taxon>Actinomycetes</taxon>
        <taxon>Mycobacteriales</taxon>
        <taxon>Corynebacteriaceae</taxon>
        <taxon>Corynebacterium</taxon>
    </lineage>
</organism>
<dbReference type="CDD" id="cd00090">
    <property type="entry name" value="HTH_ARSR"/>
    <property type="match status" value="1"/>
</dbReference>
<reference evidence="2 3" key="1">
    <citation type="journal article" date="2015" name="Genome Announc.">
        <title>Virulence Factor Genes Detected in the Complete Genome Sequence of Corynebacterium uterequi DSM 45634, Isolated from the Uterus of a Maiden Mare.</title>
        <authorList>
            <person name="Ruckert C."/>
            <person name="Kriete M."/>
            <person name="Jaenicke S."/>
            <person name="Winkler A."/>
            <person name="Tauch A."/>
        </authorList>
    </citation>
    <scope>NUCLEOTIDE SEQUENCE [LARGE SCALE GENOMIC DNA]</scope>
    <source>
        <strain evidence="2 3">DSM 45634</strain>
    </source>
</reference>
<dbReference type="SUPFAM" id="SSF46785">
    <property type="entry name" value="Winged helix' DNA-binding domain"/>
    <property type="match status" value="1"/>
</dbReference>
<dbReference type="KEGG" id="cut:CUTER_01050"/>
<evidence type="ECO:0000313" key="3">
    <source>
        <dbReference type="Proteomes" id="UP000035548"/>
    </source>
</evidence>
<dbReference type="AlphaFoldDB" id="A0A0G3HC17"/>
<dbReference type="STRING" id="1072256.CUTER_01050"/>
<dbReference type="Proteomes" id="UP000035548">
    <property type="component" value="Chromosome"/>
</dbReference>
<feature type="compositionally biased region" description="Low complexity" evidence="1">
    <location>
        <begin position="27"/>
        <end position="53"/>
    </location>
</feature>
<dbReference type="InterPro" id="IPR036388">
    <property type="entry name" value="WH-like_DNA-bd_sf"/>
</dbReference>
<protein>
    <submittedName>
        <fullName evidence="2">DNA binding protein with helix-turn-helix domain</fullName>
    </submittedName>
</protein>
<dbReference type="InterPro" id="IPR036390">
    <property type="entry name" value="WH_DNA-bd_sf"/>
</dbReference>
<dbReference type="PATRIC" id="fig|1072256.5.peg.197"/>
<keyword evidence="3" id="KW-1185">Reference proteome</keyword>
<dbReference type="RefSeq" id="WP_047258858.1">
    <property type="nucleotide sequence ID" value="NZ_CP011546.1"/>
</dbReference>
<dbReference type="EMBL" id="CP011546">
    <property type="protein sequence ID" value="AKK10230.1"/>
    <property type="molecule type" value="Genomic_DNA"/>
</dbReference>
<name>A0A0G3HC17_9CORY</name>
<dbReference type="OrthoDB" id="3730926at2"/>